<dbReference type="AlphaFoldDB" id="A0A7J7CYX8"/>
<dbReference type="PANTHER" id="PTHR33414:SF2">
    <property type="entry name" value="PROTEIN PLASTID MOVEMENT IMPAIRED 1"/>
    <property type="match status" value="1"/>
</dbReference>
<feature type="region of interest" description="Disordered" evidence="1">
    <location>
        <begin position="437"/>
        <end position="456"/>
    </location>
</feature>
<protein>
    <recommendedName>
        <fullName evidence="2">C2 NT-type domain-containing protein</fullName>
    </recommendedName>
</protein>
<comment type="caution">
    <text evidence="3">The sequence shown here is derived from an EMBL/GenBank/DDBJ whole genome shotgun (WGS) entry which is preliminary data.</text>
</comment>
<dbReference type="Pfam" id="PF21745">
    <property type="entry name" value="PMI1_PMIR1-2_C"/>
    <property type="match status" value="1"/>
</dbReference>
<organism evidence="3 4">
    <name type="scientific">Tripterygium wilfordii</name>
    <name type="common">Thunder God vine</name>
    <dbReference type="NCBI Taxonomy" id="458696"/>
    <lineage>
        <taxon>Eukaryota</taxon>
        <taxon>Viridiplantae</taxon>
        <taxon>Streptophyta</taxon>
        <taxon>Embryophyta</taxon>
        <taxon>Tracheophyta</taxon>
        <taxon>Spermatophyta</taxon>
        <taxon>Magnoliopsida</taxon>
        <taxon>eudicotyledons</taxon>
        <taxon>Gunneridae</taxon>
        <taxon>Pentapetalae</taxon>
        <taxon>rosids</taxon>
        <taxon>fabids</taxon>
        <taxon>Celastrales</taxon>
        <taxon>Celastraceae</taxon>
        <taxon>Tripterygium</taxon>
    </lineage>
</organism>
<feature type="region of interest" description="Disordered" evidence="1">
    <location>
        <begin position="55"/>
        <end position="99"/>
    </location>
</feature>
<dbReference type="InterPro" id="IPR048972">
    <property type="entry name" value="PMI1_PMIR1-2_C"/>
</dbReference>
<dbReference type="Pfam" id="PF10358">
    <property type="entry name" value="NT-C2"/>
    <property type="match status" value="1"/>
</dbReference>
<name>A0A7J7CYX8_TRIWF</name>
<dbReference type="OrthoDB" id="656546at2759"/>
<reference evidence="3 4" key="1">
    <citation type="journal article" date="2020" name="Nat. Commun.">
        <title>Genome of Tripterygium wilfordii and identification of cytochrome P450 involved in triptolide biosynthesis.</title>
        <authorList>
            <person name="Tu L."/>
            <person name="Su P."/>
            <person name="Zhang Z."/>
            <person name="Gao L."/>
            <person name="Wang J."/>
            <person name="Hu T."/>
            <person name="Zhou J."/>
            <person name="Zhang Y."/>
            <person name="Zhao Y."/>
            <person name="Liu Y."/>
            <person name="Song Y."/>
            <person name="Tong Y."/>
            <person name="Lu Y."/>
            <person name="Yang J."/>
            <person name="Xu C."/>
            <person name="Jia M."/>
            <person name="Peters R.J."/>
            <person name="Huang L."/>
            <person name="Gao W."/>
        </authorList>
    </citation>
    <scope>NUCLEOTIDE SEQUENCE [LARGE SCALE GENOMIC DNA]</scope>
    <source>
        <strain evidence="4">cv. XIE 37</strain>
        <tissue evidence="3">Leaf</tissue>
    </source>
</reference>
<feature type="region of interest" description="Disordered" evidence="1">
    <location>
        <begin position="292"/>
        <end position="320"/>
    </location>
</feature>
<gene>
    <name evidence="3" type="ORF">HS088_TW12G00487</name>
</gene>
<proteinExistence type="predicted"/>
<sequence>MAANSNTQLLEELESLSQSLFQTHISTTKRRTASFAAPRTSVPFISAVDEIKTAKNEEKSNARSRSRRMSLSPWRSKPNLDDEDELKDQGKVASQPQIKGVEETTIEKKGIWNWKPIRALSHIGMQKLSCLFSVEVVTVQGLPSSMNGLRLSVRVRKKETKEGAVNTMPSRVSQGAADFEETLFVKCHVYCTPPGNGNQMKFESRPFWIYVFAVDAEELDFGRSSVDLSHLIQESIQKSFDNSRIRQWDMSFDLSGKAKEGELVLKLGFQIMGKDGGTGIYTQAEGLKSNKSKYSSTSFGRKQSKTSFSIPSPRMTNRSEAWTPSMTKAAADLQGMDVLNLDEPVPVPAPAPPVKKSEKVEPKMEDDIPDFEVVDKGIEIQENEETGEDSSEANTDVKSASSEVVKEIVHDHLHLVRLTELDSIAQQIKALESMMGEERTAKMEDETGSQRLDEEEETVTKGFLQMLEEEDAFGFKLNDPEITLLQLDGADNSTEAESKVHLPQTRDGGYLAAMNPTDTLVERKDTPRLAMQMSKPMVIQSHNSANGFELFQNLAAIGPEEFSSQIFSLMPMDELIGKTAEQIAFEGIASAIIQGRNKEGASSSAARIIAAVKNMATAMSTGRSERISTGIWNVKENPLRAEEILAFSLQKIEAMAVEALKVQADMSEEDAPFDVSLLSEKGHDRPLDSAVPLEDWIKRYSLINPQEEAGEPTTIFLAVVVQLRDPLRRYEAVGGPAVALIHARYANTKLDKYDEEKRFKVTSSHIGGLKVSTGGKKNLWDSERQRLTAMQWLVEYGLGKAGKKRKPVLSRGQDLLWSISSRVMADMWLKAMRNPDVRFAN</sequence>
<dbReference type="PROSITE" id="PS51840">
    <property type="entry name" value="C2_NT"/>
    <property type="match status" value="1"/>
</dbReference>
<feature type="region of interest" description="Disordered" evidence="1">
    <location>
        <begin position="344"/>
        <end position="363"/>
    </location>
</feature>
<dbReference type="FunCoup" id="A0A7J7CYX8">
    <property type="interactions" value="1803"/>
</dbReference>
<dbReference type="PANTHER" id="PTHR33414">
    <property type="entry name" value="PROTEIN PLASTID MOVEMENT IMPAIRED 1-RELATED 1"/>
    <property type="match status" value="1"/>
</dbReference>
<keyword evidence="4" id="KW-1185">Reference proteome</keyword>
<dbReference type="InParanoid" id="A0A7J7CYX8"/>
<dbReference type="Proteomes" id="UP000593562">
    <property type="component" value="Unassembled WGS sequence"/>
</dbReference>
<accession>A0A7J7CYX8</accession>
<feature type="domain" description="C2 NT-type" evidence="2">
    <location>
        <begin position="120"/>
        <end position="271"/>
    </location>
</feature>
<dbReference type="InterPro" id="IPR019448">
    <property type="entry name" value="NT-C2"/>
</dbReference>
<evidence type="ECO:0000313" key="4">
    <source>
        <dbReference type="Proteomes" id="UP000593562"/>
    </source>
</evidence>
<evidence type="ECO:0000313" key="3">
    <source>
        <dbReference type="EMBL" id="KAF5739284.1"/>
    </source>
</evidence>
<evidence type="ECO:0000256" key="1">
    <source>
        <dbReference type="SAM" id="MobiDB-lite"/>
    </source>
</evidence>
<evidence type="ECO:0000259" key="2">
    <source>
        <dbReference type="PROSITE" id="PS51840"/>
    </source>
</evidence>
<dbReference type="EMBL" id="JAAARO010000012">
    <property type="protein sequence ID" value="KAF5739284.1"/>
    <property type="molecule type" value="Genomic_DNA"/>
</dbReference>
<dbReference type="InterPro" id="IPR039614">
    <property type="entry name" value="PMI1-like"/>
</dbReference>